<dbReference type="InterPro" id="IPR029063">
    <property type="entry name" value="SAM-dependent_MTases_sf"/>
</dbReference>
<reference evidence="8" key="1">
    <citation type="submission" date="2016-10" db="EMBL/GenBank/DDBJ databases">
        <authorList>
            <person name="Varghese N."/>
            <person name="Submissions S."/>
        </authorList>
    </citation>
    <scope>NUCLEOTIDE SEQUENCE [LARGE SCALE GENOMIC DNA]</scope>
    <source>
        <strain evidence="8">DSM 173</strain>
    </source>
</reference>
<sequence>MATLKTENLRNHIQNFDFKSLFIEELGWSRVSGESSLTITAHQTEWVITCIAELSGVVVFLVDGLPDRDGRLAIYKELSNIAHENLVIFVDQVTAPTQSLWLWVKREGKKVFPREHLYVQGQPGDLFMSKISAIIVDINEFDESGQFPLAQLVERMQAALDVERVTKKFFKDYDAQRLDFIELIDGILDVADRRWYASVLMNRLMFIWFLQRKHFLGHGDRDYLVTKLAESQQRGKDRFYAEFLQALFFEGFAKTPDQRSAAAQALIGEIRFLNGGLFLPHRLEEQYQHAIFIPDVAFENLFQLFARYSWNLNDTVGAQDDEINPDVLGYIFEKYINQKTFGAYYTRPEITEYLCEQTIHRLIVARINTINADYLPHLPGRVFSRYTDILMKLDANLCDQLLNKVLPNLKLLDPACGSGAFLVAALKTLINIYSAVIGRIPFLKNKQLSAQVAEWERQHKSIMYFIKRRIITDNLFGVDIMAEATEIAKLRLFLALVASANTVDELEPLPNIDFNILAGNSLIGLLRVDAEQFDANQKEGEQFELFRKKTYAEVVNEKNRLVDTYRHTSSYIGDFDLSDLKQAIEKQKKEAQTTLNELLLADWSKAGIKFEEALSEKATKKKPSEKGAKKDKKSANSKKRILQLADIEALQPFHWGFEFDDVLNQRGGFDAIITNPPWEIFKPNAKEFFLEHSDAVSKNKMTIKEFEKEQAQLLKDASLRSAWLAYLSGFAHVSSWFRVAPQFKHQSAIVNGKKTGSDVNLYKLFVEQCVNLLREGGECGIVIPSGIYTDLGAKGLRDLLFNENTVTGLFCFENRNEIFEGVHRSFKFVVLTFAKGGSTEKFPAAFMRHDVADLRGFPSEIGLPLSVDLIRRLSPDSHSVMEFKTALDIQIAEKLLKFPLLGESIEGTWNLRLTNEFHMTNDSYLFQTKPGRGRLPLYEGKMIWQFQADYCEPRYWVDEKSGRDAILGRQEDYGQIMDYQNYRLGFRAVASNTNERSLIVSLLPSKVFSGNSIITSVEENNLSVLIFLAGAMNSFVIDNAIRQKVSQNLNMFFIYQIPIPRLTDKDAGFNPIVSRAARLICTTPEFDDLAQAVGLTQHGVLEAEERATLRAELDGLIAHLYGLTENEFAHVLTTFPLVDASIKDAALQAWRDVEQGLIV</sequence>
<keyword evidence="8" id="KW-1185">Reference proteome</keyword>
<evidence type="ECO:0000313" key="8">
    <source>
        <dbReference type="Proteomes" id="UP000198672"/>
    </source>
</evidence>
<dbReference type="InterPro" id="IPR002052">
    <property type="entry name" value="DNA_methylase_N6_adenine_CS"/>
</dbReference>
<keyword evidence="3" id="KW-0808">Transferase</keyword>
<dbReference type="PROSITE" id="PS00092">
    <property type="entry name" value="N6_MTASE"/>
    <property type="match status" value="1"/>
</dbReference>
<evidence type="ECO:0000256" key="2">
    <source>
        <dbReference type="ARBA" id="ARBA00022603"/>
    </source>
</evidence>
<dbReference type="OrthoDB" id="9782445at2"/>
<dbReference type="EMBL" id="FNOW01000013">
    <property type="protein sequence ID" value="SDX78254.1"/>
    <property type="molecule type" value="Genomic_DNA"/>
</dbReference>
<dbReference type="Pfam" id="PF07669">
    <property type="entry name" value="Eco57I"/>
    <property type="match status" value="2"/>
</dbReference>
<name>A0A1H3EK02_ALLWA</name>
<protein>
    <recommendedName>
        <fullName evidence="1">site-specific DNA-methyltransferase (adenine-specific)</fullName>
        <ecNumber evidence="1">2.1.1.72</ecNumber>
    </recommendedName>
</protein>
<dbReference type="PRINTS" id="PR00507">
    <property type="entry name" value="N12N6MTFRASE"/>
</dbReference>
<evidence type="ECO:0000256" key="5">
    <source>
        <dbReference type="ARBA" id="ARBA00047942"/>
    </source>
</evidence>
<dbReference type="PANTHER" id="PTHR33841:SF1">
    <property type="entry name" value="DNA METHYLTRANSFERASE A"/>
    <property type="match status" value="1"/>
</dbReference>
<dbReference type="GO" id="GO:0003676">
    <property type="term" value="F:nucleic acid binding"/>
    <property type="evidence" value="ECO:0007669"/>
    <property type="project" value="InterPro"/>
</dbReference>
<evidence type="ECO:0000256" key="1">
    <source>
        <dbReference type="ARBA" id="ARBA00011900"/>
    </source>
</evidence>
<proteinExistence type="predicted"/>
<dbReference type="GO" id="GO:0032259">
    <property type="term" value="P:methylation"/>
    <property type="evidence" value="ECO:0007669"/>
    <property type="project" value="UniProtKB-KW"/>
</dbReference>
<dbReference type="AlphaFoldDB" id="A0A1H3EK02"/>
<dbReference type="InterPro" id="IPR011639">
    <property type="entry name" value="MethylTrfase_TaqI-like_dom"/>
</dbReference>
<dbReference type="STRING" id="61595.SAMN05421644_11325"/>
<dbReference type="SUPFAM" id="SSF53335">
    <property type="entry name" value="S-adenosyl-L-methionine-dependent methyltransferases"/>
    <property type="match status" value="1"/>
</dbReference>
<organism evidence="7 8">
    <name type="scientific">Allochromatium warmingii</name>
    <name type="common">Chromatium warmingii</name>
    <dbReference type="NCBI Taxonomy" id="61595"/>
    <lineage>
        <taxon>Bacteria</taxon>
        <taxon>Pseudomonadati</taxon>
        <taxon>Pseudomonadota</taxon>
        <taxon>Gammaproteobacteria</taxon>
        <taxon>Chromatiales</taxon>
        <taxon>Chromatiaceae</taxon>
        <taxon>Allochromatium</taxon>
    </lineage>
</organism>
<gene>
    <name evidence="7" type="ORF">SAMN05421644_11325</name>
</gene>
<comment type="catalytic activity">
    <reaction evidence="5">
        <text>a 2'-deoxyadenosine in DNA + S-adenosyl-L-methionine = an N(6)-methyl-2'-deoxyadenosine in DNA + S-adenosyl-L-homocysteine + H(+)</text>
        <dbReference type="Rhea" id="RHEA:15197"/>
        <dbReference type="Rhea" id="RHEA-COMP:12418"/>
        <dbReference type="Rhea" id="RHEA-COMP:12419"/>
        <dbReference type="ChEBI" id="CHEBI:15378"/>
        <dbReference type="ChEBI" id="CHEBI:57856"/>
        <dbReference type="ChEBI" id="CHEBI:59789"/>
        <dbReference type="ChEBI" id="CHEBI:90615"/>
        <dbReference type="ChEBI" id="CHEBI:90616"/>
        <dbReference type="EC" id="2.1.1.72"/>
    </reaction>
</comment>
<dbReference type="InterPro" id="IPR050953">
    <property type="entry name" value="N4_N6_ade-DNA_methylase"/>
</dbReference>
<dbReference type="GO" id="GO:0009007">
    <property type="term" value="F:site-specific DNA-methyltransferase (adenine-specific) activity"/>
    <property type="evidence" value="ECO:0007669"/>
    <property type="project" value="UniProtKB-EC"/>
</dbReference>
<dbReference type="GO" id="GO:0006304">
    <property type="term" value="P:DNA modification"/>
    <property type="evidence" value="ECO:0007669"/>
    <property type="project" value="InterPro"/>
</dbReference>
<evidence type="ECO:0000256" key="3">
    <source>
        <dbReference type="ARBA" id="ARBA00022679"/>
    </source>
</evidence>
<dbReference type="EC" id="2.1.1.72" evidence="1"/>
<keyword evidence="4" id="KW-0949">S-adenosyl-L-methionine</keyword>
<evidence type="ECO:0000259" key="6">
    <source>
        <dbReference type="Pfam" id="PF07669"/>
    </source>
</evidence>
<dbReference type="PANTHER" id="PTHR33841">
    <property type="entry name" value="DNA METHYLTRANSFERASE YEEA-RELATED"/>
    <property type="match status" value="1"/>
</dbReference>
<dbReference type="Gene3D" id="3.40.50.150">
    <property type="entry name" value="Vaccinia Virus protein VP39"/>
    <property type="match status" value="1"/>
</dbReference>
<evidence type="ECO:0000256" key="4">
    <source>
        <dbReference type="ARBA" id="ARBA00022691"/>
    </source>
</evidence>
<evidence type="ECO:0000313" key="7">
    <source>
        <dbReference type="EMBL" id="SDX78254.1"/>
    </source>
</evidence>
<accession>A0A1H3EK02</accession>
<keyword evidence="2" id="KW-0489">Methyltransferase</keyword>
<feature type="domain" description="Type II methyltransferase M.TaqI-like" evidence="6">
    <location>
        <begin position="474"/>
        <end position="698"/>
    </location>
</feature>
<dbReference type="Proteomes" id="UP000198672">
    <property type="component" value="Unassembled WGS sequence"/>
</dbReference>
<feature type="domain" description="Type II methyltransferase M.TaqI-like" evidence="6">
    <location>
        <begin position="755"/>
        <end position="819"/>
    </location>
</feature>